<evidence type="ECO:0000313" key="2">
    <source>
        <dbReference type="Proteomes" id="UP000322362"/>
    </source>
</evidence>
<evidence type="ECO:0000313" key="1">
    <source>
        <dbReference type="EMBL" id="TYR37259.1"/>
    </source>
</evidence>
<reference evidence="1 2" key="1">
    <citation type="submission" date="2019-08" db="EMBL/GenBank/DDBJ databases">
        <title>Phlebobacter frassis gen. nov. sp. nov., a new member of family Sphingobacteriaceae isolated from sand fly rearing media.</title>
        <authorList>
            <person name="Kakumanu M.L."/>
            <person name="Marayati B.F."/>
            <person name="Wada-Katsumata A."/>
            <person name="Wasserberg G."/>
            <person name="Schal C."/>
            <person name="Apperson C.S."/>
            <person name="Ponnusamy L."/>
        </authorList>
    </citation>
    <scope>NUCLEOTIDE SEQUENCE [LARGE SCALE GENOMIC DNA]</scope>
    <source>
        <strain evidence="1 2">SSI9</strain>
    </source>
</reference>
<accession>A0A5D4HBR3</accession>
<dbReference type="SUPFAM" id="SSF51445">
    <property type="entry name" value="(Trans)glycosidases"/>
    <property type="match status" value="1"/>
</dbReference>
<keyword evidence="2" id="KW-1185">Reference proteome</keyword>
<dbReference type="EMBL" id="VTAV01000002">
    <property type="protein sequence ID" value="TYR37259.1"/>
    <property type="molecule type" value="Genomic_DNA"/>
</dbReference>
<proteinExistence type="predicted"/>
<gene>
    <name evidence="1" type="ORF">FXV77_04395</name>
</gene>
<comment type="caution">
    <text evidence="1">The sequence shown here is derived from an EMBL/GenBank/DDBJ whole genome shotgun (WGS) entry which is preliminary data.</text>
</comment>
<organism evidence="1 2">
    <name type="scientific">Sphingobacterium phlebotomi</name>
    <dbReference type="NCBI Taxonomy" id="2605433"/>
    <lineage>
        <taxon>Bacteria</taxon>
        <taxon>Pseudomonadati</taxon>
        <taxon>Bacteroidota</taxon>
        <taxon>Sphingobacteriia</taxon>
        <taxon>Sphingobacteriales</taxon>
        <taxon>Sphingobacteriaceae</taxon>
        <taxon>Sphingobacterium</taxon>
    </lineage>
</organism>
<dbReference type="InterPro" id="IPR017853">
    <property type="entry name" value="GH"/>
</dbReference>
<dbReference type="RefSeq" id="WP_148918001.1">
    <property type="nucleotide sequence ID" value="NZ_VTAV01000002.1"/>
</dbReference>
<dbReference type="Proteomes" id="UP000322362">
    <property type="component" value="Unassembled WGS sequence"/>
</dbReference>
<dbReference type="PROSITE" id="PS51257">
    <property type="entry name" value="PROKAR_LIPOPROTEIN"/>
    <property type="match status" value="1"/>
</dbReference>
<protein>
    <submittedName>
        <fullName evidence="1">Uncharacterized protein</fullName>
    </submittedName>
</protein>
<name>A0A5D4HBR3_9SPHI</name>
<dbReference type="AlphaFoldDB" id="A0A5D4HBR3"/>
<sequence>MITLNFRWKLLCIAFLAISCKEEHATMTVKDPELDQPVEIDYTYKMGINLNEQVDVTDYQDLADTETEWVRCFIEVLDIYKAGTLDTDPKIVAFNELKSKGYKTVLSLKFNFKKHGFPAVNSADWTNYLNFIQPLLAKVMPYTDVLIVGNEPFIEAERADWNEPLNTFYKAACERTNNYFKLNNIQKPIFLGAMVELFGTANQNDAGHNAMLAFIKSTDYLQGVDIHIHHSATEEITTALNFVKGKIREDQKILVTEFSLMRHWRNNNNGDISAAFLAKANESTTDKIFPPPTGVTKNFQYIDYALKNPRPAEEWYAFWENTPYLFNRRNYLCAAYNLFKSDGNVFLTFYALRQSYPLNTDFTVNTDPWVLNGLFMNRSVELLNGRSQKSYSYFDQFVRMANEENPCN</sequence>